<sequence>MDTATYTYDPLAELRVTTTVSVTRAAELLGIGRASAYNMAHDGRLPVINLGGSRFRVKSAALLRMLEDSAA</sequence>
<evidence type="ECO:0000313" key="3">
    <source>
        <dbReference type="Proteomes" id="UP001432062"/>
    </source>
</evidence>
<dbReference type="EMBL" id="CP109441">
    <property type="protein sequence ID" value="WUV48403.1"/>
    <property type="molecule type" value="Genomic_DNA"/>
</dbReference>
<keyword evidence="3" id="KW-1185">Reference proteome</keyword>
<name>A0ABZ1YYZ9_9NOCA</name>
<feature type="domain" description="Helix-turn-helix" evidence="1">
    <location>
        <begin position="21"/>
        <end position="68"/>
    </location>
</feature>
<dbReference type="NCBIfam" id="TIGR01764">
    <property type="entry name" value="excise"/>
    <property type="match status" value="1"/>
</dbReference>
<organism evidence="2 3">
    <name type="scientific">Nocardia vinacea</name>
    <dbReference type="NCBI Taxonomy" id="96468"/>
    <lineage>
        <taxon>Bacteria</taxon>
        <taxon>Bacillati</taxon>
        <taxon>Actinomycetota</taxon>
        <taxon>Actinomycetes</taxon>
        <taxon>Mycobacteriales</taxon>
        <taxon>Nocardiaceae</taxon>
        <taxon>Nocardia</taxon>
    </lineage>
</organism>
<dbReference type="Proteomes" id="UP001432062">
    <property type="component" value="Chromosome"/>
</dbReference>
<accession>A0ABZ1YYZ9</accession>
<proteinExistence type="predicted"/>
<dbReference type="Pfam" id="PF12728">
    <property type="entry name" value="HTH_17"/>
    <property type="match status" value="1"/>
</dbReference>
<gene>
    <name evidence="2" type="ORF">OG563_09495</name>
</gene>
<reference evidence="2" key="1">
    <citation type="submission" date="2022-10" db="EMBL/GenBank/DDBJ databases">
        <title>The complete genomes of actinobacterial strains from the NBC collection.</title>
        <authorList>
            <person name="Joergensen T.S."/>
            <person name="Alvarez Arevalo M."/>
            <person name="Sterndorff E.B."/>
            <person name="Faurdal D."/>
            <person name="Vuksanovic O."/>
            <person name="Mourched A.-S."/>
            <person name="Charusanti P."/>
            <person name="Shaw S."/>
            <person name="Blin K."/>
            <person name="Weber T."/>
        </authorList>
    </citation>
    <scope>NUCLEOTIDE SEQUENCE</scope>
    <source>
        <strain evidence="2">NBC_01482</strain>
    </source>
</reference>
<evidence type="ECO:0000313" key="2">
    <source>
        <dbReference type="EMBL" id="WUV48403.1"/>
    </source>
</evidence>
<dbReference type="InterPro" id="IPR010093">
    <property type="entry name" value="SinI_DNA-bd"/>
</dbReference>
<evidence type="ECO:0000259" key="1">
    <source>
        <dbReference type="Pfam" id="PF12728"/>
    </source>
</evidence>
<dbReference type="RefSeq" id="WP_329412750.1">
    <property type="nucleotide sequence ID" value="NZ_CP109441.1"/>
</dbReference>
<protein>
    <submittedName>
        <fullName evidence="2">Helix-turn-helix domain-containing protein</fullName>
    </submittedName>
</protein>
<dbReference type="InterPro" id="IPR041657">
    <property type="entry name" value="HTH_17"/>
</dbReference>